<evidence type="ECO:0000256" key="2">
    <source>
        <dbReference type="PROSITE-ProRule" id="PRU00285"/>
    </source>
</evidence>
<dbReference type="GO" id="GO:0009408">
    <property type="term" value="P:response to heat"/>
    <property type="evidence" value="ECO:0007669"/>
    <property type="project" value="TreeGrafter"/>
</dbReference>
<dbReference type="WBParaSite" id="Pan_g4241.t1">
    <property type="protein sequence ID" value="Pan_g4241.t1"/>
    <property type="gene ID" value="Pan_g4241"/>
</dbReference>
<organism evidence="6 7">
    <name type="scientific">Panagrellus redivivus</name>
    <name type="common">Microworm</name>
    <dbReference type="NCBI Taxonomy" id="6233"/>
    <lineage>
        <taxon>Eukaryota</taxon>
        <taxon>Metazoa</taxon>
        <taxon>Ecdysozoa</taxon>
        <taxon>Nematoda</taxon>
        <taxon>Chromadorea</taxon>
        <taxon>Rhabditida</taxon>
        <taxon>Tylenchina</taxon>
        <taxon>Panagrolaimomorpha</taxon>
        <taxon>Panagrolaimoidea</taxon>
        <taxon>Panagrolaimidae</taxon>
        <taxon>Panagrellus</taxon>
    </lineage>
</organism>
<dbReference type="GO" id="GO:0042026">
    <property type="term" value="P:protein refolding"/>
    <property type="evidence" value="ECO:0007669"/>
    <property type="project" value="TreeGrafter"/>
</dbReference>
<dbReference type="InterPro" id="IPR008978">
    <property type="entry name" value="HSP20-like_chaperone"/>
</dbReference>
<dbReference type="GO" id="GO:0005737">
    <property type="term" value="C:cytoplasm"/>
    <property type="evidence" value="ECO:0007669"/>
    <property type="project" value="TreeGrafter"/>
</dbReference>
<dbReference type="PROSITE" id="PS01031">
    <property type="entry name" value="SHSP"/>
    <property type="match status" value="1"/>
</dbReference>
<feature type="compositionally biased region" description="Basic and acidic residues" evidence="4">
    <location>
        <begin position="8"/>
        <end position="20"/>
    </location>
</feature>
<dbReference type="AlphaFoldDB" id="A0A7E4VXL2"/>
<protein>
    <submittedName>
        <fullName evidence="7">SHSP domain-containing protein</fullName>
    </submittedName>
</protein>
<evidence type="ECO:0000259" key="5">
    <source>
        <dbReference type="PROSITE" id="PS01031"/>
    </source>
</evidence>
<feature type="domain" description="SHSP" evidence="5">
    <location>
        <begin position="65"/>
        <end position="173"/>
    </location>
</feature>
<dbReference type="Gene3D" id="2.60.40.790">
    <property type="match status" value="1"/>
</dbReference>
<evidence type="ECO:0000256" key="1">
    <source>
        <dbReference type="ARBA" id="ARBA00023016"/>
    </source>
</evidence>
<feature type="compositionally biased region" description="Pro residues" evidence="4">
    <location>
        <begin position="24"/>
        <end position="33"/>
    </location>
</feature>
<evidence type="ECO:0000256" key="4">
    <source>
        <dbReference type="SAM" id="MobiDB-lite"/>
    </source>
</evidence>
<comment type="similarity">
    <text evidence="2 3">Belongs to the small heat shock protein (HSP20) family.</text>
</comment>
<dbReference type="GO" id="GO:0051082">
    <property type="term" value="F:unfolded protein binding"/>
    <property type="evidence" value="ECO:0007669"/>
    <property type="project" value="TreeGrafter"/>
</dbReference>
<reference evidence="7" key="2">
    <citation type="submission" date="2020-10" db="UniProtKB">
        <authorList>
            <consortium name="WormBaseParasite"/>
        </authorList>
    </citation>
    <scope>IDENTIFICATION</scope>
</reference>
<dbReference type="Pfam" id="PF00011">
    <property type="entry name" value="HSP20"/>
    <property type="match status" value="1"/>
</dbReference>
<dbReference type="CDD" id="cd06526">
    <property type="entry name" value="metazoan_ACD"/>
    <property type="match status" value="1"/>
</dbReference>
<dbReference type="GO" id="GO:0005634">
    <property type="term" value="C:nucleus"/>
    <property type="evidence" value="ECO:0007669"/>
    <property type="project" value="TreeGrafter"/>
</dbReference>
<sequence length="184" mass="21304">MPLSPLLTDRRHSTPQDNHDGGPPMSPTTPTTPNPSQEECDWSRNKYGAKARFIRRMSSTEWEHPMLHDGAQFAKVTNDDDNFHVSLDLNFFPNYTMDEIDVDVFEYDILIHARKENPNDPNHALNEINRQYRLPDDVDLETVKVKKNKKMREVAVDAKKQTGYGKDVQYNVFDSKKHPLSHVL</sequence>
<evidence type="ECO:0000313" key="7">
    <source>
        <dbReference type="WBParaSite" id="Pan_g4241.t1"/>
    </source>
</evidence>
<name>A0A7E4VXL2_PANRE</name>
<proteinExistence type="inferred from homology"/>
<dbReference type="PANTHER" id="PTHR45640:SF13">
    <property type="entry name" value="HEAT SHOCK PROTEIN 22-RELATED"/>
    <property type="match status" value="1"/>
</dbReference>
<dbReference type="Proteomes" id="UP000492821">
    <property type="component" value="Unassembled WGS sequence"/>
</dbReference>
<dbReference type="SUPFAM" id="SSF49764">
    <property type="entry name" value="HSP20-like chaperones"/>
    <property type="match status" value="1"/>
</dbReference>
<evidence type="ECO:0000256" key="3">
    <source>
        <dbReference type="RuleBase" id="RU003616"/>
    </source>
</evidence>
<accession>A0A7E4VXL2</accession>
<reference evidence="6" key="1">
    <citation type="journal article" date="2013" name="Genetics">
        <title>The draft genome and transcriptome of Panagrellus redivivus are shaped by the harsh demands of a free-living lifestyle.</title>
        <authorList>
            <person name="Srinivasan J."/>
            <person name="Dillman A.R."/>
            <person name="Macchietto M.G."/>
            <person name="Heikkinen L."/>
            <person name="Lakso M."/>
            <person name="Fracchia K.M."/>
            <person name="Antoshechkin I."/>
            <person name="Mortazavi A."/>
            <person name="Wong G."/>
            <person name="Sternberg P.W."/>
        </authorList>
    </citation>
    <scope>NUCLEOTIDE SEQUENCE [LARGE SCALE GENOMIC DNA]</scope>
    <source>
        <strain evidence="6">MT8872</strain>
    </source>
</reference>
<keyword evidence="1" id="KW-0346">Stress response</keyword>
<dbReference type="PANTHER" id="PTHR45640">
    <property type="entry name" value="HEAT SHOCK PROTEIN HSP-12.2-RELATED"/>
    <property type="match status" value="1"/>
</dbReference>
<evidence type="ECO:0000313" key="6">
    <source>
        <dbReference type="Proteomes" id="UP000492821"/>
    </source>
</evidence>
<dbReference type="InterPro" id="IPR001436">
    <property type="entry name" value="Alpha-crystallin/sHSP_animal"/>
</dbReference>
<feature type="region of interest" description="Disordered" evidence="4">
    <location>
        <begin position="1"/>
        <end position="42"/>
    </location>
</feature>
<dbReference type="InterPro" id="IPR002068">
    <property type="entry name" value="A-crystallin/Hsp20_dom"/>
</dbReference>
<keyword evidence="6" id="KW-1185">Reference proteome</keyword>